<keyword evidence="2" id="KW-0472">Membrane</keyword>
<name>A0A0Y0QCJ7_9MICO</name>
<feature type="transmembrane region" description="Helical" evidence="2">
    <location>
        <begin position="74"/>
        <end position="93"/>
    </location>
</feature>
<reference evidence="3 4" key="1">
    <citation type="journal article" date="2016" name="J. Biotechnol.">
        <title>First complete genome sequence of a species in the genus Microterricola, an extremophilic cold active enzyme producing bacterial strain ERGS5:02 isolated from Sikkim Himalaya.</title>
        <authorList>
            <person name="Himanshu"/>
            <person name="Swarnkar M.K."/>
            <person name="Singh D."/>
            <person name="Kumar R."/>
        </authorList>
    </citation>
    <scope>NUCLEOTIDE SEQUENCE [LARGE SCALE GENOMIC DNA]</scope>
    <source>
        <strain evidence="3 4">ERGS5:02</strain>
    </source>
</reference>
<feature type="transmembrane region" description="Helical" evidence="2">
    <location>
        <begin position="137"/>
        <end position="154"/>
    </location>
</feature>
<protein>
    <recommendedName>
        <fullName evidence="5">Acid-resistance membrane protein</fullName>
    </recommendedName>
</protein>
<gene>
    <name evidence="3" type="ORF">AWU67_14335</name>
</gene>
<evidence type="ECO:0000256" key="1">
    <source>
        <dbReference type="SAM" id="MobiDB-lite"/>
    </source>
</evidence>
<proteinExistence type="predicted"/>
<feature type="compositionally biased region" description="Low complexity" evidence="1">
    <location>
        <begin position="196"/>
        <end position="216"/>
    </location>
</feature>
<keyword evidence="4" id="KW-1185">Reference proteome</keyword>
<evidence type="ECO:0008006" key="5">
    <source>
        <dbReference type="Google" id="ProtNLM"/>
    </source>
</evidence>
<keyword evidence="2" id="KW-0812">Transmembrane</keyword>
<organism evidence="3 4">
    <name type="scientific">Microterricola viridarii</name>
    <dbReference type="NCBI Taxonomy" id="412690"/>
    <lineage>
        <taxon>Bacteria</taxon>
        <taxon>Bacillati</taxon>
        <taxon>Actinomycetota</taxon>
        <taxon>Actinomycetes</taxon>
        <taxon>Micrococcales</taxon>
        <taxon>Microbacteriaceae</taxon>
        <taxon>Microterricola</taxon>
    </lineage>
</organism>
<feature type="transmembrane region" description="Helical" evidence="2">
    <location>
        <begin position="15"/>
        <end position="35"/>
    </location>
</feature>
<dbReference type="KEGG" id="mvd:AWU67_14335"/>
<reference evidence="4" key="2">
    <citation type="submission" date="2016-01" db="EMBL/GenBank/DDBJ databases">
        <title>First complete genome sequence of a species in the genus Microterricola, an extremophilic cold active enzyme producing strain ERGS5:02 isolated from Sikkim Himalaya.</title>
        <authorList>
            <person name="Kumar R."/>
            <person name="Singh D."/>
            <person name="Swarnkar M.K."/>
        </authorList>
    </citation>
    <scope>NUCLEOTIDE SEQUENCE [LARGE SCALE GENOMIC DNA]</scope>
    <source>
        <strain evidence="4">ERGS5:02</strain>
    </source>
</reference>
<sequence>MTQTRVAAAHTSTEWIVPLTRAILLAVPAIAITFAEDHGPRFGLTVFGIWAVAAGLILGALSLRLLADSLSRRLFATNGLLTAIAGLVALSLLGSLGEGDGLGTFLFLVTVWAACTGVLEFYAGWHARKTLAAARDWRMAGGLTVILALVLMILPPHAVVSVGLLGAYFAILTVFLGIAAFSLKWDSAPKRAGEQPAASVAPSSSLSTPTSESDVP</sequence>
<dbReference type="AlphaFoldDB" id="A0A0Y0QCJ7"/>
<evidence type="ECO:0000313" key="4">
    <source>
        <dbReference type="Proteomes" id="UP000058305"/>
    </source>
</evidence>
<feature type="transmembrane region" description="Helical" evidence="2">
    <location>
        <begin position="105"/>
        <end position="125"/>
    </location>
</feature>
<evidence type="ECO:0000313" key="3">
    <source>
        <dbReference type="EMBL" id="AMB59841.1"/>
    </source>
</evidence>
<feature type="transmembrane region" description="Helical" evidence="2">
    <location>
        <begin position="47"/>
        <end position="67"/>
    </location>
</feature>
<keyword evidence="2" id="KW-1133">Transmembrane helix</keyword>
<dbReference type="EMBL" id="CP014145">
    <property type="protein sequence ID" value="AMB59841.1"/>
    <property type="molecule type" value="Genomic_DNA"/>
</dbReference>
<feature type="transmembrane region" description="Helical" evidence="2">
    <location>
        <begin position="160"/>
        <end position="181"/>
    </location>
</feature>
<feature type="region of interest" description="Disordered" evidence="1">
    <location>
        <begin position="194"/>
        <end position="216"/>
    </location>
</feature>
<dbReference type="Proteomes" id="UP000058305">
    <property type="component" value="Chromosome"/>
</dbReference>
<evidence type="ECO:0000256" key="2">
    <source>
        <dbReference type="SAM" id="Phobius"/>
    </source>
</evidence>
<accession>A0A0Y0QCJ7</accession>
<dbReference type="RefSeq" id="WP_067230517.1">
    <property type="nucleotide sequence ID" value="NZ_CP014145.1"/>
</dbReference>